<evidence type="ECO:0000256" key="1">
    <source>
        <dbReference type="ARBA" id="ARBA00009156"/>
    </source>
</evidence>
<comment type="caution">
    <text evidence="5">The sequence shown here is derived from an EMBL/GenBank/DDBJ whole genome shotgun (WGS) entry which is preliminary data.</text>
</comment>
<dbReference type="STRING" id="1963862.B4O97_01550"/>
<evidence type="ECO:0000313" key="5">
    <source>
        <dbReference type="EMBL" id="ORC37714.1"/>
    </source>
</evidence>
<protein>
    <recommendedName>
        <fullName evidence="4">Carbohydrate kinase FGGY N-terminal domain-containing protein</fullName>
    </recommendedName>
</protein>
<evidence type="ECO:0000256" key="2">
    <source>
        <dbReference type="ARBA" id="ARBA00022679"/>
    </source>
</evidence>
<dbReference type="PIRSF" id="PIRSF000538">
    <property type="entry name" value="GlpK"/>
    <property type="match status" value="1"/>
</dbReference>
<dbReference type="InterPro" id="IPR018484">
    <property type="entry name" value="FGGY_N"/>
</dbReference>
<comment type="similarity">
    <text evidence="1">Belongs to the FGGY kinase family.</text>
</comment>
<proteinExistence type="inferred from homology"/>
<dbReference type="PANTHER" id="PTHR43095:SF5">
    <property type="entry name" value="XYLULOSE KINASE"/>
    <property type="match status" value="1"/>
</dbReference>
<keyword evidence="6" id="KW-1185">Reference proteome</keyword>
<sequence>MNILGVDIGTTSMKMGVFTTDKDGNLEQVREYSESYPVNVYNNGTFGDIEQEKWEKAFRNGCRQMADLMGGIDAVSLSGTTPGLSAMDADGKATYPAILMLDQRSRKQAADIIRTVGLQKILDETSNMPVAGGCSLASILWIKENEPEAYEKSVCFGHSNTYIAKWLTGSFAIDPSSASLSALYNTVRNDLTWNKEIASAFGLSVDRLPKVIHSYDSAGNVKADLAAELGMTKKPPVIIGGNDAVLAAYDAGVNEPGQMINVNGTCEISLVCLPKCYPSTEYNIRAHVLPDRWLTLYVMNAGGKAFEWFQQLFCSEMTPDQFWSDFMPVAMEKWLTRESNVRYTPYLMGSRYSLEPLKAEFTGMNQESDREELLAAMVRGLCEYQREHLKEISLEIPISKEIFVTGGAVNDILIEAKKQWMRDSSYVYRDQSSLRGAALLARKHLEGEL</sequence>
<dbReference type="RefSeq" id="WP_083047643.1">
    <property type="nucleotide sequence ID" value="NZ_CAXXQO010000003.1"/>
</dbReference>
<dbReference type="GO" id="GO:0005975">
    <property type="term" value="P:carbohydrate metabolic process"/>
    <property type="evidence" value="ECO:0007669"/>
    <property type="project" value="InterPro"/>
</dbReference>
<evidence type="ECO:0000313" key="6">
    <source>
        <dbReference type="Proteomes" id="UP000192343"/>
    </source>
</evidence>
<dbReference type="CDD" id="cd00366">
    <property type="entry name" value="ASKHA_NBD_FGGY"/>
    <property type="match status" value="1"/>
</dbReference>
<dbReference type="OrthoDB" id="9805576at2"/>
<keyword evidence="3" id="KW-0418">Kinase</keyword>
<dbReference type="SUPFAM" id="SSF53067">
    <property type="entry name" value="Actin-like ATPase domain"/>
    <property type="match status" value="2"/>
</dbReference>
<reference evidence="5 6" key="1">
    <citation type="submission" date="2017-03" db="EMBL/GenBank/DDBJ databases">
        <title>Draft Genome sequence of Marispirochaeta sp. strain JC444.</title>
        <authorList>
            <person name="Shivani Y."/>
            <person name="Subhash Y."/>
            <person name="Sasikala C."/>
            <person name="Ramana C."/>
        </authorList>
    </citation>
    <scope>NUCLEOTIDE SEQUENCE [LARGE SCALE GENOMIC DNA]</scope>
    <source>
        <strain evidence="5 6">JC444</strain>
    </source>
</reference>
<gene>
    <name evidence="5" type="ORF">B4O97_01550</name>
</gene>
<dbReference type="InterPro" id="IPR043129">
    <property type="entry name" value="ATPase_NBD"/>
</dbReference>
<dbReference type="GO" id="GO:0016301">
    <property type="term" value="F:kinase activity"/>
    <property type="evidence" value="ECO:0007669"/>
    <property type="project" value="UniProtKB-KW"/>
</dbReference>
<dbReference type="Gene3D" id="3.30.420.40">
    <property type="match status" value="2"/>
</dbReference>
<organism evidence="5 6">
    <name type="scientific">Marispirochaeta aestuarii</name>
    <dbReference type="NCBI Taxonomy" id="1963862"/>
    <lineage>
        <taxon>Bacteria</taxon>
        <taxon>Pseudomonadati</taxon>
        <taxon>Spirochaetota</taxon>
        <taxon>Spirochaetia</taxon>
        <taxon>Spirochaetales</taxon>
        <taxon>Spirochaetaceae</taxon>
        <taxon>Marispirochaeta</taxon>
    </lineage>
</organism>
<accession>A0A1Y1S1M9</accession>
<evidence type="ECO:0000259" key="4">
    <source>
        <dbReference type="Pfam" id="PF00370"/>
    </source>
</evidence>
<dbReference type="Proteomes" id="UP000192343">
    <property type="component" value="Unassembled WGS sequence"/>
</dbReference>
<dbReference type="PANTHER" id="PTHR43095">
    <property type="entry name" value="SUGAR KINASE"/>
    <property type="match status" value="1"/>
</dbReference>
<evidence type="ECO:0000256" key="3">
    <source>
        <dbReference type="ARBA" id="ARBA00022777"/>
    </source>
</evidence>
<dbReference type="EMBL" id="MWQY01000002">
    <property type="protein sequence ID" value="ORC37714.1"/>
    <property type="molecule type" value="Genomic_DNA"/>
</dbReference>
<feature type="domain" description="Carbohydrate kinase FGGY N-terminal" evidence="4">
    <location>
        <begin position="3"/>
        <end position="248"/>
    </location>
</feature>
<name>A0A1Y1S1M9_9SPIO</name>
<dbReference type="AlphaFoldDB" id="A0A1Y1S1M9"/>
<dbReference type="InterPro" id="IPR000577">
    <property type="entry name" value="Carb_kinase_FGGY"/>
</dbReference>
<keyword evidence="2" id="KW-0808">Transferase</keyword>
<dbReference type="InterPro" id="IPR050406">
    <property type="entry name" value="FGGY_Carb_Kinase"/>
</dbReference>
<dbReference type="Pfam" id="PF00370">
    <property type="entry name" value="FGGY_N"/>
    <property type="match status" value="1"/>
</dbReference>